<name>A0ABV6Z5K3_UNCC1</name>
<gene>
    <name evidence="1" type="ORF">ACFL27_25825</name>
</gene>
<sequence length="64" mass="7584">PRIPHQALIHASLYVMMLLWINPELIFKNCYKSKIFFSLLTLYVNVLLKYSWKLLSLEVVLKCS</sequence>
<organism evidence="1 2">
    <name type="scientific">candidate division CSSED10-310 bacterium</name>
    <dbReference type="NCBI Taxonomy" id="2855610"/>
    <lineage>
        <taxon>Bacteria</taxon>
        <taxon>Bacteria division CSSED10-310</taxon>
    </lineage>
</organism>
<evidence type="ECO:0000313" key="1">
    <source>
        <dbReference type="EMBL" id="MFC1853618.1"/>
    </source>
</evidence>
<accession>A0ABV6Z5K3</accession>
<keyword evidence="2" id="KW-1185">Reference proteome</keyword>
<reference evidence="1 2" key="1">
    <citation type="submission" date="2024-09" db="EMBL/GenBank/DDBJ databases">
        <title>Laminarin stimulates single cell rates of sulfate reduction while oxygen inhibits transcriptomic activity in coastal marine sediment.</title>
        <authorList>
            <person name="Lindsay M."/>
            <person name="Orcutt B."/>
            <person name="Emerson D."/>
            <person name="Stepanauskas R."/>
            <person name="D'Angelo T."/>
        </authorList>
    </citation>
    <scope>NUCLEOTIDE SEQUENCE [LARGE SCALE GENOMIC DNA]</scope>
    <source>
        <strain evidence="1">SAG AM-311-K15</strain>
    </source>
</reference>
<comment type="caution">
    <text evidence="1">The sequence shown here is derived from an EMBL/GenBank/DDBJ whole genome shotgun (WGS) entry which is preliminary data.</text>
</comment>
<dbReference type="EMBL" id="JBHPBY010000553">
    <property type="protein sequence ID" value="MFC1853618.1"/>
    <property type="molecule type" value="Genomic_DNA"/>
</dbReference>
<proteinExistence type="predicted"/>
<dbReference type="Proteomes" id="UP001594351">
    <property type="component" value="Unassembled WGS sequence"/>
</dbReference>
<feature type="non-terminal residue" evidence="1">
    <location>
        <position position="1"/>
    </location>
</feature>
<protein>
    <submittedName>
        <fullName evidence="1">Uncharacterized protein</fullName>
    </submittedName>
</protein>
<evidence type="ECO:0000313" key="2">
    <source>
        <dbReference type="Proteomes" id="UP001594351"/>
    </source>
</evidence>